<keyword evidence="2" id="KW-0812">Transmembrane</keyword>
<dbReference type="Gene3D" id="3.40.190.10">
    <property type="entry name" value="Periplasmic binding protein-like II"/>
    <property type="match status" value="1"/>
</dbReference>
<evidence type="ECO:0000259" key="3">
    <source>
        <dbReference type="Pfam" id="PF00405"/>
    </source>
</evidence>
<evidence type="ECO:0000256" key="2">
    <source>
        <dbReference type="SAM" id="Phobius"/>
    </source>
</evidence>
<proteinExistence type="predicted"/>
<keyword evidence="2" id="KW-0472">Membrane</keyword>
<evidence type="ECO:0000313" key="4">
    <source>
        <dbReference type="EMBL" id="KAK6308695.1"/>
    </source>
</evidence>
<accession>A0AAN8LL86</accession>
<feature type="domain" description="Transferrin-like" evidence="3">
    <location>
        <begin position="31"/>
        <end position="87"/>
    </location>
</feature>
<protein>
    <recommendedName>
        <fullName evidence="3">Transferrin-like domain-containing protein</fullName>
    </recommendedName>
</protein>
<sequence>MATVTWPGSPPTPSWYGPTPTSTPSTACWTKHSSHMHSEFKMFDSSEYQGSDLIFKDSTVSMIRVAERKTYDQWLGQGYMDSFTNMECNSSAKVLSSVSLLLVALMSSIFIWA</sequence>
<dbReference type="Pfam" id="PF00405">
    <property type="entry name" value="Transferrin"/>
    <property type="match status" value="1"/>
</dbReference>
<dbReference type="AlphaFoldDB" id="A0AAN8LL86"/>
<keyword evidence="5" id="KW-1185">Reference proteome</keyword>
<organism evidence="4 5">
    <name type="scientific">Coregonus suidteri</name>
    <dbReference type="NCBI Taxonomy" id="861788"/>
    <lineage>
        <taxon>Eukaryota</taxon>
        <taxon>Metazoa</taxon>
        <taxon>Chordata</taxon>
        <taxon>Craniata</taxon>
        <taxon>Vertebrata</taxon>
        <taxon>Euteleostomi</taxon>
        <taxon>Actinopterygii</taxon>
        <taxon>Neopterygii</taxon>
        <taxon>Teleostei</taxon>
        <taxon>Protacanthopterygii</taxon>
        <taxon>Salmoniformes</taxon>
        <taxon>Salmonidae</taxon>
        <taxon>Coregoninae</taxon>
        <taxon>Coregonus</taxon>
    </lineage>
</organism>
<reference evidence="4 5" key="1">
    <citation type="submission" date="2021-04" db="EMBL/GenBank/DDBJ databases">
        <authorList>
            <person name="De Guttry C."/>
            <person name="Zahm M."/>
            <person name="Klopp C."/>
            <person name="Cabau C."/>
            <person name="Louis A."/>
            <person name="Berthelot C."/>
            <person name="Parey E."/>
            <person name="Roest Crollius H."/>
            <person name="Montfort J."/>
            <person name="Robinson-Rechavi M."/>
            <person name="Bucao C."/>
            <person name="Bouchez O."/>
            <person name="Gislard M."/>
            <person name="Lluch J."/>
            <person name="Milhes M."/>
            <person name="Lampietro C."/>
            <person name="Lopez Roques C."/>
            <person name="Donnadieu C."/>
            <person name="Braasch I."/>
            <person name="Desvignes T."/>
            <person name="Postlethwait J."/>
            <person name="Bobe J."/>
            <person name="Wedekind C."/>
            <person name="Guiguen Y."/>
        </authorList>
    </citation>
    <scope>NUCLEOTIDE SEQUENCE [LARGE SCALE GENOMIC DNA]</scope>
    <source>
        <strain evidence="4">Cs_M1</strain>
        <tissue evidence="4">Blood</tissue>
    </source>
</reference>
<comment type="caution">
    <text evidence="4">The sequence shown here is derived from an EMBL/GenBank/DDBJ whole genome shotgun (WGS) entry which is preliminary data.</text>
</comment>
<feature type="region of interest" description="Disordered" evidence="1">
    <location>
        <begin position="1"/>
        <end position="22"/>
    </location>
</feature>
<name>A0AAN8LL86_9TELE</name>
<dbReference type="EMBL" id="JAGTTL010000018">
    <property type="protein sequence ID" value="KAK6308695.1"/>
    <property type="molecule type" value="Genomic_DNA"/>
</dbReference>
<evidence type="ECO:0000256" key="1">
    <source>
        <dbReference type="SAM" id="MobiDB-lite"/>
    </source>
</evidence>
<dbReference type="Proteomes" id="UP001356427">
    <property type="component" value="Unassembled WGS sequence"/>
</dbReference>
<evidence type="ECO:0000313" key="5">
    <source>
        <dbReference type="Proteomes" id="UP001356427"/>
    </source>
</evidence>
<keyword evidence="2" id="KW-1133">Transmembrane helix</keyword>
<dbReference type="SUPFAM" id="SSF53850">
    <property type="entry name" value="Periplasmic binding protein-like II"/>
    <property type="match status" value="1"/>
</dbReference>
<dbReference type="InterPro" id="IPR001156">
    <property type="entry name" value="Transferrin-like_dom"/>
</dbReference>
<gene>
    <name evidence="4" type="ORF">J4Q44_G00201580</name>
</gene>
<feature type="transmembrane region" description="Helical" evidence="2">
    <location>
        <begin position="94"/>
        <end position="112"/>
    </location>
</feature>